<dbReference type="Proteomes" id="UP001240984">
    <property type="component" value="Unassembled WGS sequence"/>
</dbReference>
<keyword evidence="2" id="KW-1185">Reference proteome</keyword>
<accession>A0ABT9MNY2</accession>
<proteinExistence type="predicted"/>
<dbReference type="SUPFAM" id="SSF55073">
    <property type="entry name" value="Nucleotide cyclase"/>
    <property type="match status" value="1"/>
</dbReference>
<evidence type="ECO:0000313" key="1">
    <source>
        <dbReference type="EMBL" id="MDP9792993.1"/>
    </source>
</evidence>
<reference evidence="1 2" key="1">
    <citation type="submission" date="2023-07" db="EMBL/GenBank/DDBJ databases">
        <title>Sequencing the genomes of 1000 actinobacteria strains.</title>
        <authorList>
            <person name="Klenk H.-P."/>
        </authorList>
    </citation>
    <scope>NUCLEOTIDE SEQUENCE [LARGE SCALE GENOMIC DNA]</scope>
    <source>
        <strain evidence="1 2">DSM 44710</strain>
    </source>
</reference>
<evidence type="ECO:0000313" key="2">
    <source>
        <dbReference type="Proteomes" id="UP001240984"/>
    </source>
</evidence>
<name>A0ABT9MNY2_9ACTN</name>
<protein>
    <submittedName>
        <fullName evidence="1">Signal transduction protein with EAL and GGDEF domain</fullName>
    </submittedName>
</protein>
<comment type="caution">
    <text evidence="1">The sequence shown here is derived from an EMBL/GenBank/DDBJ whole genome shotgun (WGS) entry which is preliminary data.</text>
</comment>
<dbReference type="InterPro" id="IPR029787">
    <property type="entry name" value="Nucleotide_cyclase"/>
</dbReference>
<organism evidence="1 2">
    <name type="scientific">Catenuloplanes nepalensis</name>
    <dbReference type="NCBI Taxonomy" id="587533"/>
    <lineage>
        <taxon>Bacteria</taxon>
        <taxon>Bacillati</taxon>
        <taxon>Actinomycetota</taxon>
        <taxon>Actinomycetes</taxon>
        <taxon>Micromonosporales</taxon>
        <taxon>Micromonosporaceae</taxon>
        <taxon>Catenuloplanes</taxon>
    </lineage>
</organism>
<dbReference type="InterPro" id="IPR043128">
    <property type="entry name" value="Rev_trsase/Diguanyl_cyclase"/>
</dbReference>
<gene>
    <name evidence="1" type="ORF">J2S43_001505</name>
</gene>
<dbReference type="EMBL" id="JAUSRA010000001">
    <property type="protein sequence ID" value="MDP9792993.1"/>
    <property type="molecule type" value="Genomic_DNA"/>
</dbReference>
<dbReference type="Gene3D" id="3.30.70.270">
    <property type="match status" value="1"/>
</dbReference>
<sequence>MLRPAASIGVAWTPTSAMSAEALIARADAARYEAKKARTGPMAMVLVTT</sequence>